<dbReference type="InParanoid" id="A0A2H3D8Z0"/>
<dbReference type="InterPro" id="IPR013083">
    <property type="entry name" value="Znf_RING/FYVE/PHD"/>
</dbReference>
<evidence type="ECO:0000313" key="1">
    <source>
        <dbReference type="EMBL" id="PBK83936.1"/>
    </source>
</evidence>
<name>A0A2H3D8Z0_ARMGA</name>
<dbReference type="Proteomes" id="UP000217790">
    <property type="component" value="Unassembled WGS sequence"/>
</dbReference>
<evidence type="ECO:0008006" key="3">
    <source>
        <dbReference type="Google" id="ProtNLM"/>
    </source>
</evidence>
<accession>A0A2H3D8Z0</accession>
<reference evidence="2" key="1">
    <citation type="journal article" date="2017" name="Nat. Ecol. Evol.">
        <title>Genome expansion and lineage-specific genetic innovations in the forest pathogenic fungi Armillaria.</title>
        <authorList>
            <person name="Sipos G."/>
            <person name="Prasanna A.N."/>
            <person name="Walter M.C."/>
            <person name="O'Connor E."/>
            <person name="Balint B."/>
            <person name="Krizsan K."/>
            <person name="Kiss B."/>
            <person name="Hess J."/>
            <person name="Varga T."/>
            <person name="Slot J."/>
            <person name="Riley R."/>
            <person name="Boka B."/>
            <person name="Rigling D."/>
            <person name="Barry K."/>
            <person name="Lee J."/>
            <person name="Mihaltcheva S."/>
            <person name="LaButti K."/>
            <person name="Lipzen A."/>
            <person name="Waldron R."/>
            <person name="Moloney N.M."/>
            <person name="Sperisen C."/>
            <person name="Kredics L."/>
            <person name="Vagvoelgyi C."/>
            <person name="Patrignani A."/>
            <person name="Fitzpatrick D."/>
            <person name="Nagy I."/>
            <person name="Doyle S."/>
            <person name="Anderson J.B."/>
            <person name="Grigoriev I.V."/>
            <person name="Gueldener U."/>
            <person name="Muensterkoetter M."/>
            <person name="Nagy L.G."/>
        </authorList>
    </citation>
    <scope>NUCLEOTIDE SEQUENCE [LARGE SCALE GENOMIC DNA]</scope>
    <source>
        <strain evidence="2">Ar21-2</strain>
    </source>
</reference>
<evidence type="ECO:0000313" key="2">
    <source>
        <dbReference type="Proteomes" id="UP000217790"/>
    </source>
</evidence>
<dbReference type="OrthoDB" id="3035474at2759"/>
<organism evidence="1 2">
    <name type="scientific">Armillaria gallica</name>
    <name type="common">Bulbous honey fungus</name>
    <name type="synonym">Armillaria bulbosa</name>
    <dbReference type="NCBI Taxonomy" id="47427"/>
    <lineage>
        <taxon>Eukaryota</taxon>
        <taxon>Fungi</taxon>
        <taxon>Dikarya</taxon>
        <taxon>Basidiomycota</taxon>
        <taxon>Agaricomycotina</taxon>
        <taxon>Agaricomycetes</taxon>
        <taxon>Agaricomycetidae</taxon>
        <taxon>Agaricales</taxon>
        <taxon>Marasmiineae</taxon>
        <taxon>Physalacriaceae</taxon>
        <taxon>Armillaria</taxon>
    </lineage>
</organism>
<sequence>MNNPRIEELTEQLLETIRVVAIDRDPKRLDTLLKDLGEYATLHTQLLITLRADRHRLAEQSLLLVDEVEMKERYVRQVLAGRRRADDAARDAEQHLGRIHGQVDRLWTQLSPTWCSVEDELTCKTCYRKMCFIPCGHAACAGCTYEWFKKAHATHGKPAYRCLCCNGRVEQAPIRAYTVENAVRELPRLDEKDKQLSEDSAKAAGYVDETSWDLFFFPEMMQAMQMGDE</sequence>
<protein>
    <recommendedName>
        <fullName evidence="3">RING-type domain-containing protein</fullName>
    </recommendedName>
</protein>
<dbReference type="Gene3D" id="3.30.40.10">
    <property type="entry name" value="Zinc/RING finger domain, C3HC4 (zinc finger)"/>
    <property type="match status" value="1"/>
</dbReference>
<dbReference type="AlphaFoldDB" id="A0A2H3D8Z0"/>
<dbReference type="SUPFAM" id="SSF57850">
    <property type="entry name" value="RING/U-box"/>
    <property type="match status" value="1"/>
</dbReference>
<dbReference type="EMBL" id="KZ293702">
    <property type="protein sequence ID" value="PBK83936.1"/>
    <property type="molecule type" value="Genomic_DNA"/>
</dbReference>
<keyword evidence="2" id="KW-1185">Reference proteome</keyword>
<proteinExistence type="predicted"/>
<gene>
    <name evidence="1" type="ORF">ARMGADRAFT_1037540</name>
</gene>